<comment type="catalytic activity">
    <reaction evidence="36">
        <text>oxaloacetate + L-alanine = L-aspartate + pyruvate</text>
        <dbReference type="Rhea" id="RHEA:77347"/>
        <dbReference type="ChEBI" id="CHEBI:15361"/>
        <dbReference type="ChEBI" id="CHEBI:16452"/>
        <dbReference type="ChEBI" id="CHEBI:29991"/>
        <dbReference type="ChEBI" id="CHEBI:57972"/>
    </reaction>
</comment>
<reference evidence="40 41" key="1">
    <citation type="submission" date="2020-08" db="EMBL/GenBank/DDBJ databases">
        <title>Aphidius gifuensis genome sequencing and assembly.</title>
        <authorList>
            <person name="Du Z."/>
        </authorList>
    </citation>
    <scope>NUCLEOTIDE SEQUENCE [LARGE SCALE GENOMIC DNA]</scope>
    <source>
        <strain evidence="40">YNYX2018</strain>
        <tissue evidence="40">Adults</tissue>
    </source>
</reference>
<name>A0A835CNC3_APHGI</name>
<keyword evidence="10" id="KW-0496">Mitochondrion</keyword>
<evidence type="ECO:0000256" key="38">
    <source>
        <dbReference type="ARBA" id="ARBA00058068"/>
    </source>
</evidence>
<evidence type="ECO:0000256" key="28">
    <source>
        <dbReference type="ARBA" id="ARBA00044055"/>
    </source>
</evidence>
<comment type="catalytic activity">
    <reaction evidence="22">
        <text>2-oxobutanoate + L-alanine = (2S)-2-aminobutanoate + pyruvate</text>
        <dbReference type="Rhea" id="RHEA:77355"/>
        <dbReference type="ChEBI" id="CHEBI:15361"/>
        <dbReference type="ChEBI" id="CHEBI:16763"/>
        <dbReference type="ChEBI" id="CHEBI:57972"/>
        <dbReference type="ChEBI" id="CHEBI:74359"/>
        <dbReference type="EC" id="2.6.1.44"/>
    </reaction>
</comment>
<evidence type="ECO:0000256" key="12">
    <source>
        <dbReference type="ARBA" id="ARBA00039130"/>
    </source>
</evidence>
<evidence type="ECO:0000256" key="15">
    <source>
        <dbReference type="ARBA" id="ARBA00041845"/>
    </source>
</evidence>
<evidence type="ECO:0000256" key="13">
    <source>
        <dbReference type="ARBA" id="ARBA00039862"/>
    </source>
</evidence>
<evidence type="ECO:0000313" key="41">
    <source>
        <dbReference type="Proteomes" id="UP000639338"/>
    </source>
</evidence>
<evidence type="ECO:0000256" key="16">
    <source>
        <dbReference type="ARBA" id="ARBA00042611"/>
    </source>
</evidence>
<comment type="catalytic activity">
    <reaction evidence="33">
        <text>2-oxohexanoate + N(omega),N(omega)-dimethyl-L-arginine = L-2-aminohexanoate + 5-(3,3-dimethylguanidino)-2-oxopentanoate</text>
        <dbReference type="Rhea" id="RHEA:77363"/>
        <dbReference type="ChEBI" id="CHEBI:35177"/>
        <dbReference type="ChEBI" id="CHEBI:58326"/>
        <dbReference type="ChEBI" id="CHEBI:58455"/>
        <dbReference type="ChEBI" id="CHEBI:197301"/>
    </reaction>
</comment>
<keyword evidence="9" id="KW-0809">Transit peptide</keyword>
<dbReference type="Proteomes" id="UP000639338">
    <property type="component" value="Unassembled WGS sequence"/>
</dbReference>
<evidence type="ECO:0000256" key="25">
    <source>
        <dbReference type="ARBA" id="ARBA00043798"/>
    </source>
</evidence>
<comment type="catalytic activity">
    <reaction evidence="31">
        <text>N(omega),N(omega)-dimethyl-L-arginine + glyoxylate = 5-(3,3-dimethylguanidino)-2-oxopentanoate + glycine</text>
        <dbReference type="Rhea" id="RHEA:77311"/>
        <dbReference type="ChEBI" id="CHEBI:36655"/>
        <dbReference type="ChEBI" id="CHEBI:57305"/>
        <dbReference type="ChEBI" id="CHEBI:58326"/>
        <dbReference type="ChEBI" id="CHEBI:197301"/>
    </reaction>
</comment>
<dbReference type="GO" id="GO:0005739">
    <property type="term" value="C:mitochondrion"/>
    <property type="evidence" value="ECO:0007669"/>
    <property type="project" value="UniProtKB-SubCell"/>
</dbReference>
<evidence type="ECO:0000256" key="36">
    <source>
        <dbReference type="ARBA" id="ARBA00048916"/>
    </source>
</evidence>
<evidence type="ECO:0000256" key="23">
    <source>
        <dbReference type="ARBA" id="ARBA00043758"/>
    </source>
</evidence>
<dbReference type="FunFam" id="3.40.640.10:FF:000055">
    <property type="entry name" value="Alanine--glyoxylate aminotransferase 2, mitochondrial"/>
    <property type="match status" value="1"/>
</dbReference>
<comment type="caution">
    <text evidence="40">The sequence shown here is derived from an EMBL/GenBank/DDBJ whole genome shotgun (WGS) entry which is preliminary data.</text>
</comment>
<comment type="catalytic activity">
    <reaction evidence="34">
        <text>N(omega),N(omega)-dimethyl-L-arginine + 2-oxobutanoate = 5-(3,3-dimethylguanidino)-2-oxopentanoate + (2S)-2-aminobutanoate</text>
        <dbReference type="Rhea" id="RHEA:77351"/>
        <dbReference type="ChEBI" id="CHEBI:16763"/>
        <dbReference type="ChEBI" id="CHEBI:58326"/>
        <dbReference type="ChEBI" id="CHEBI:74359"/>
        <dbReference type="ChEBI" id="CHEBI:197301"/>
    </reaction>
</comment>
<evidence type="ECO:0000256" key="29">
    <source>
        <dbReference type="ARBA" id="ARBA00044257"/>
    </source>
</evidence>
<evidence type="ECO:0000256" key="26">
    <source>
        <dbReference type="ARBA" id="ARBA00043825"/>
    </source>
</evidence>
<comment type="cofactor">
    <cofactor evidence="1">
        <name>pyridoxal 5'-phosphate</name>
        <dbReference type="ChEBI" id="CHEBI:597326"/>
    </cofactor>
</comment>
<evidence type="ECO:0000256" key="2">
    <source>
        <dbReference type="ARBA" id="ARBA00004173"/>
    </source>
</evidence>
<comment type="subcellular location">
    <subcellularLocation>
        <location evidence="2">Mitochondrion</location>
    </subcellularLocation>
</comment>
<dbReference type="GO" id="GO:0019481">
    <property type="term" value="P:L-alanine catabolic process, by transamination"/>
    <property type="evidence" value="ECO:0007669"/>
    <property type="project" value="TreeGrafter"/>
</dbReference>
<dbReference type="GO" id="GO:0030170">
    <property type="term" value="F:pyridoxal phosphate binding"/>
    <property type="evidence" value="ECO:0007669"/>
    <property type="project" value="InterPro"/>
</dbReference>
<accession>A0A835CNC3</accession>
<dbReference type="InterPro" id="IPR005814">
    <property type="entry name" value="Aminotrans_3"/>
</dbReference>
<comment type="subunit">
    <text evidence="4">Homotetramer.</text>
</comment>
<keyword evidence="8 39" id="KW-0663">Pyridoxal phosphate</keyword>
<evidence type="ECO:0000256" key="37">
    <source>
        <dbReference type="ARBA" id="ARBA00049480"/>
    </source>
</evidence>
<dbReference type="Pfam" id="PF00202">
    <property type="entry name" value="Aminotran_3"/>
    <property type="match status" value="1"/>
</dbReference>
<evidence type="ECO:0000256" key="35">
    <source>
        <dbReference type="ARBA" id="ARBA00048760"/>
    </source>
</evidence>
<evidence type="ECO:0000313" key="40">
    <source>
        <dbReference type="EMBL" id="KAF7989374.1"/>
    </source>
</evidence>
<dbReference type="InterPro" id="IPR015421">
    <property type="entry name" value="PyrdxlP-dep_Trfase_major"/>
</dbReference>
<organism evidence="40 41">
    <name type="scientific">Aphidius gifuensis</name>
    <name type="common">Parasitoid wasp</name>
    <dbReference type="NCBI Taxonomy" id="684658"/>
    <lineage>
        <taxon>Eukaryota</taxon>
        <taxon>Metazoa</taxon>
        <taxon>Ecdysozoa</taxon>
        <taxon>Arthropoda</taxon>
        <taxon>Hexapoda</taxon>
        <taxon>Insecta</taxon>
        <taxon>Pterygota</taxon>
        <taxon>Neoptera</taxon>
        <taxon>Endopterygota</taxon>
        <taxon>Hymenoptera</taxon>
        <taxon>Apocrita</taxon>
        <taxon>Ichneumonoidea</taxon>
        <taxon>Braconidae</taxon>
        <taxon>Aphidiinae</taxon>
        <taxon>Aphidius</taxon>
    </lineage>
</organism>
<evidence type="ECO:0000256" key="22">
    <source>
        <dbReference type="ARBA" id="ARBA00043751"/>
    </source>
</evidence>
<keyword evidence="7" id="KW-0808">Transferase</keyword>
<dbReference type="Gene3D" id="3.40.640.10">
    <property type="entry name" value="Type I PLP-dependent aspartate aminotransferase-like (Major domain)"/>
    <property type="match status" value="1"/>
</dbReference>
<evidence type="ECO:0000256" key="1">
    <source>
        <dbReference type="ARBA" id="ARBA00001933"/>
    </source>
</evidence>
<comment type="catalytic activity">
    <reaction evidence="25">
        <text>N(omega),N('omega)-dimethyl-L-arginine + pyruvate = 5-(3,3'-dimethylguanidino)-2-oxopentanoate + L-alanine</text>
        <dbReference type="Rhea" id="RHEA:77307"/>
        <dbReference type="ChEBI" id="CHEBI:15361"/>
        <dbReference type="ChEBI" id="CHEBI:57972"/>
        <dbReference type="ChEBI" id="CHEBI:197308"/>
        <dbReference type="ChEBI" id="CHEBI:197310"/>
    </reaction>
</comment>
<dbReference type="CDD" id="cd00610">
    <property type="entry name" value="OAT_like"/>
    <property type="match status" value="1"/>
</dbReference>
<evidence type="ECO:0000256" key="11">
    <source>
        <dbReference type="ARBA" id="ARBA00033660"/>
    </source>
</evidence>
<evidence type="ECO:0000256" key="3">
    <source>
        <dbReference type="ARBA" id="ARBA00008954"/>
    </source>
</evidence>
<comment type="catalytic activity">
    <reaction evidence="24">
        <text>L-ornithine + pyruvate = 5-amino-2-oxopentanoate + L-alanine</text>
        <dbReference type="Rhea" id="RHEA:77327"/>
        <dbReference type="ChEBI" id="CHEBI:15361"/>
        <dbReference type="ChEBI" id="CHEBI:46911"/>
        <dbReference type="ChEBI" id="CHEBI:57972"/>
        <dbReference type="ChEBI" id="CHEBI:58802"/>
    </reaction>
</comment>
<evidence type="ECO:0000256" key="18">
    <source>
        <dbReference type="ARBA" id="ARBA00043669"/>
    </source>
</evidence>
<dbReference type="GO" id="GO:0016223">
    <property type="term" value="F:beta-alanine:pyruvate transaminase activity"/>
    <property type="evidence" value="ECO:0007669"/>
    <property type="project" value="UniProtKB-EC"/>
</dbReference>
<evidence type="ECO:0000256" key="7">
    <source>
        <dbReference type="ARBA" id="ARBA00022679"/>
    </source>
</evidence>
<gene>
    <name evidence="40" type="ORF">HCN44_008048</name>
</gene>
<evidence type="ECO:0000256" key="6">
    <source>
        <dbReference type="ARBA" id="ARBA00022576"/>
    </source>
</evidence>
<comment type="catalytic activity">
    <reaction evidence="26">
        <text>3-oxopropanoate + L-alanine = beta-alanine + pyruvate</text>
        <dbReference type="Rhea" id="RHEA:14077"/>
        <dbReference type="ChEBI" id="CHEBI:15361"/>
        <dbReference type="ChEBI" id="CHEBI:33190"/>
        <dbReference type="ChEBI" id="CHEBI:57966"/>
        <dbReference type="ChEBI" id="CHEBI:57972"/>
        <dbReference type="EC" id="2.6.1.18"/>
    </reaction>
    <physiologicalReaction direction="right-to-left" evidence="26">
        <dbReference type="Rhea" id="RHEA:14079"/>
    </physiologicalReaction>
</comment>
<proteinExistence type="inferred from homology"/>
<evidence type="ECO:0000256" key="34">
    <source>
        <dbReference type="ARBA" id="ARBA00048560"/>
    </source>
</evidence>
<comment type="catalytic activity">
    <reaction evidence="27">
        <text>2-oxopentanoate + N(omega),N(omega)-dimethyl-L-arginine = 5-(3,3-dimethylguanidino)-2-oxopentanoate + L-2-aminopentanoate</text>
        <dbReference type="Rhea" id="RHEA:77359"/>
        <dbReference type="ChEBI" id="CHEBI:28644"/>
        <dbReference type="ChEBI" id="CHEBI:58326"/>
        <dbReference type="ChEBI" id="CHEBI:58441"/>
        <dbReference type="ChEBI" id="CHEBI:197301"/>
    </reaction>
</comment>
<dbReference type="SUPFAM" id="SSF53383">
    <property type="entry name" value="PLP-dependent transferases"/>
    <property type="match status" value="1"/>
</dbReference>
<sequence>MNTRWLQLRMFSSLPEMPATNFIASPYKGTDYETIKLSRMTKVTPSQRPFYKKPLLIHEGHGQWLWDHTGRRYLDMFGGIVTISVGHSHPKITDIAVKQMSKLCHTTSIYMHPKYHEYVDKLTAKLPDKLNTVYLVNSGSEANELAFLMSRLYTGAQAIVSLRNCYHGGSYATAVATAMSTWKYPMAQPSGYIHVTNPDVYRGSWGGSQCRDCPISKSRRTCECIGQRCIASEKYVDDLHQVFRYTLPTNGQIAGFIAESIQGVGGVVQYPRTYLQQVYNLVKSKGGLCIADEVQTGFGRTGDNYWGFEGHNIVPDIVTLAKGIGNGFPLGAVVTTKEIADCLNKALHFNTFGGNPLACAVGTAVLDIIDEEKLQENSKIVGTHMLHRLSTLMLEYPTIIGDIRGKGLMIGVELVDDPDTKEAMSADNVAEIFEDIKDMGVLVGKGGINGNILRIKPPMCVTKEDVDFTVEVINTALKKYRNSHIEDKESVYFSGV</sequence>
<dbReference type="GO" id="GO:0009436">
    <property type="term" value="P:glyoxylate catabolic process"/>
    <property type="evidence" value="ECO:0007669"/>
    <property type="project" value="TreeGrafter"/>
</dbReference>
<dbReference type="OrthoDB" id="10261433at2759"/>
<dbReference type="InterPro" id="IPR049704">
    <property type="entry name" value="Aminotrans_3_PPA_site"/>
</dbReference>
<evidence type="ECO:0000256" key="24">
    <source>
        <dbReference type="ARBA" id="ARBA00043777"/>
    </source>
</evidence>
<dbReference type="PANTHER" id="PTHR45688:SF3">
    <property type="entry name" value="ALANINE--GLYOXYLATE AMINOTRANSFERASE 2, MITOCHONDRIAL"/>
    <property type="match status" value="1"/>
</dbReference>
<evidence type="ECO:0000256" key="39">
    <source>
        <dbReference type="RuleBase" id="RU003560"/>
    </source>
</evidence>
<evidence type="ECO:0000256" key="31">
    <source>
        <dbReference type="ARBA" id="ARBA00047892"/>
    </source>
</evidence>
<evidence type="ECO:0000256" key="14">
    <source>
        <dbReference type="ARBA" id="ARBA00041662"/>
    </source>
</evidence>
<dbReference type="EC" id="2.6.1.18" evidence="28"/>
<keyword evidence="41" id="KW-1185">Reference proteome</keyword>
<evidence type="ECO:0000256" key="27">
    <source>
        <dbReference type="ARBA" id="ARBA00043826"/>
    </source>
</evidence>
<comment type="catalytic activity">
    <reaction evidence="35">
        <text>N(omega)-methyl-L-arginine + glyoxylate = 5-(3-methylguanidino)-2-oxopentanoate + glycine</text>
        <dbReference type="Rhea" id="RHEA:77323"/>
        <dbReference type="ChEBI" id="CHEBI:36655"/>
        <dbReference type="ChEBI" id="CHEBI:57305"/>
        <dbReference type="ChEBI" id="CHEBI:114953"/>
        <dbReference type="ChEBI" id="CHEBI:197314"/>
    </reaction>
</comment>
<comment type="catalytic activity">
    <reaction evidence="23">
        <text>N(omega)-methyl-L-arginine + pyruvate = 5-(3-methylguanidino)-2-oxopentanoate + L-alanine</text>
        <dbReference type="Rhea" id="RHEA:77319"/>
        <dbReference type="ChEBI" id="CHEBI:15361"/>
        <dbReference type="ChEBI" id="CHEBI:57972"/>
        <dbReference type="ChEBI" id="CHEBI:114953"/>
        <dbReference type="ChEBI" id="CHEBI:197314"/>
    </reaction>
</comment>
<evidence type="ECO:0000256" key="20">
    <source>
        <dbReference type="ARBA" id="ARBA00043726"/>
    </source>
</evidence>
<keyword evidence="6" id="KW-0032">Aminotransferase</keyword>
<evidence type="ECO:0000256" key="10">
    <source>
        <dbReference type="ARBA" id="ARBA00023128"/>
    </source>
</evidence>
<evidence type="ECO:0000256" key="30">
    <source>
        <dbReference type="ARBA" id="ARBA00044258"/>
    </source>
</evidence>
<dbReference type="GO" id="GO:0008453">
    <property type="term" value="F:alanine-glyoxylate transaminase activity"/>
    <property type="evidence" value="ECO:0007669"/>
    <property type="project" value="UniProtKB-EC"/>
</dbReference>
<evidence type="ECO:0000256" key="32">
    <source>
        <dbReference type="ARBA" id="ARBA00048264"/>
    </source>
</evidence>
<comment type="similarity">
    <text evidence="3 39">Belongs to the class-III pyridoxal-phosphate-dependent aminotransferase family.</text>
</comment>
<evidence type="ECO:0000256" key="9">
    <source>
        <dbReference type="ARBA" id="ARBA00022946"/>
    </source>
</evidence>
<comment type="function">
    <text evidence="38">Multifunctional aminotransferase with a broad substrate specificity. Catalyzes the conversion of glyoxylate to glycine using alanine as the amino donor. Catalyzes metabolism of not L- but the D-isomer of D-beta-aminoisobutyric acid to generate 2-methyl-3-oxopropanoate and alanine. Catalyzes the transfer of the amino group from beta-alanine to pyruvate to yield L-alanine and 3-oxopropanoate. Can metabolize NG-monomethyl-L-arginine (NMMA), asymmetric NG,NG-dimethyl-L-arginine (ADMA) and symmetric NG,N'G-dimethyl-L-arginine (SDMA). ADMA is a potent inhibitor of nitric-oxide (NO) synthase, and this activity provides mechanism through which the kidney regulates blood pressure.</text>
</comment>
<evidence type="ECO:0000256" key="4">
    <source>
        <dbReference type="ARBA" id="ARBA00011881"/>
    </source>
</evidence>
<comment type="catalytic activity">
    <reaction evidence="32">
        <text>L-ornithine + glyoxylate = 5-amino-2-oxopentanoate + glycine</text>
        <dbReference type="Rhea" id="RHEA:77331"/>
        <dbReference type="ChEBI" id="CHEBI:36655"/>
        <dbReference type="ChEBI" id="CHEBI:46911"/>
        <dbReference type="ChEBI" id="CHEBI:57305"/>
        <dbReference type="ChEBI" id="CHEBI:58802"/>
    </reaction>
</comment>
<evidence type="ECO:0000256" key="19">
    <source>
        <dbReference type="ARBA" id="ARBA00043679"/>
    </source>
</evidence>
<dbReference type="Gene3D" id="3.90.1150.10">
    <property type="entry name" value="Aspartate Aminotransferase, domain 1"/>
    <property type="match status" value="1"/>
</dbReference>
<evidence type="ECO:0000256" key="5">
    <source>
        <dbReference type="ARBA" id="ARBA00013049"/>
    </source>
</evidence>
<dbReference type="InterPro" id="IPR015422">
    <property type="entry name" value="PyrdxlP-dep_Trfase_small"/>
</dbReference>
<comment type="catalytic activity">
    <reaction evidence="21">
        <text>N(omega),N(omega)-dimethyl-L-arginine + oxaloacetate = 5-(3,3-dimethylguanidino)-2-oxopentanoate + L-aspartate</text>
        <dbReference type="Rhea" id="RHEA:77343"/>
        <dbReference type="ChEBI" id="CHEBI:16452"/>
        <dbReference type="ChEBI" id="CHEBI:29991"/>
        <dbReference type="ChEBI" id="CHEBI:58326"/>
        <dbReference type="ChEBI" id="CHEBI:197301"/>
    </reaction>
</comment>
<dbReference type="PANTHER" id="PTHR45688">
    <property type="match status" value="1"/>
</dbReference>
<comment type="catalytic activity">
    <reaction evidence="19">
        <text>(2S)-2-aminobutanoate + glyoxylate = 2-oxobutanoate + glycine</text>
        <dbReference type="Rhea" id="RHEA:77339"/>
        <dbReference type="ChEBI" id="CHEBI:16763"/>
        <dbReference type="ChEBI" id="CHEBI:36655"/>
        <dbReference type="ChEBI" id="CHEBI:57305"/>
        <dbReference type="ChEBI" id="CHEBI:74359"/>
    </reaction>
</comment>
<dbReference type="GO" id="GO:0047305">
    <property type="term" value="F:(R)-3-amino-2-methylpropionate-pyruvate transaminase activity"/>
    <property type="evidence" value="ECO:0007669"/>
    <property type="project" value="UniProtKB-EC"/>
</dbReference>
<dbReference type="EMBL" id="JACMRX010000005">
    <property type="protein sequence ID" value="KAF7989374.1"/>
    <property type="molecule type" value="Genomic_DNA"/>
</dbReference>
<dbReference type="PROSITE" id="PS00600">
    <property type="entry name" value="AA_TRANSFER_CLASS_3"/>
    <property type="match status" value="1"/>
</dbReference>
<protein>
    <recommendedName>
        <fullName evidence="13">Alanine--glyoxylate aminotransferase 2, mitochondrial</fullName>
        <ecNumber evidence="28">2.6.1.18</ecNumber>
        <ecNumber evidence="12">2.6.1.40</ecNumber>
        <ecNumber evidence="5">2.6.1.44</ecNumber>
    </recommendedName>
    <alternativeName>
        <fullName evidence="14">(R)-3-amino-2-methylpropionate--pyruvate transaminase</fullName>
    </alternativeName>
    <alternativeName>
        <fullName evidence="16">Beta-ALAAT II</fullName>
    </alternativeName>
    <alternativeName>
        <fullName evidence="17">Beta-alanine-pyruvate aminotransferase</fullName>
    </alternativeName>
    <alternativeName>
        <fullName evidence="30">D-3-aminoisobutyrate-pyruvate aminotransferase</fullName>
    </alternativeName>
    <alternativeName>
        <fullName evidence="15">D-AIBAT</fullName>
    </alternativeName>
    <alternativeName>
        <fullName evidence="29">D-beta-aminoisobutyrate-pyruvate aminotransferase</fullName>
    </alternativeName>
</protein>
<dbReference type="EC" id="2.6.1.44" evidence="5"/>
<comment type="catalytic activity">
    <reaction evidence="37">
        <text>N(omega),N('omega)-dimethyl-L-arginine + glyoxylate = 5-(3,3'-dimethylguanidino)-2-oxopentanoate + glycine</text>
        <dbReference type="Rhea" id="RHEA:77315"/>
        <dbReference type="ChEBI" id="CHEBI:36655"/>
        <dbReference type="ChEBI" id="CHEBI:57305"/>
        <dbReference type="ChEBI" id="CHEBI:197308"/>
        <dbReference type="ChEBI" id="CHEBI:197310"/>
    </reaction>
</comment>
<evidence type="ECO:0000256" key="17">
    <source>
        <dbReference type="ARBA" id="ARBA00042669"/>
    </source>
</evidence>
<dbReference type="PIRSF" id="PIRSF000521">
    <property type="entry name" value="Transaminase_4ab_Lys_Orn"/>
    <property type="match status" value="1"/>
</dbReference>
<dbReference type="EC" id="2.6.1.40" evidence="12"/>
<dbReference type="InterPro" id="IPR015424">
    <property type="entry name" value="PyrdxlP-dep_Trfase"/>
</dbReference>
<evidence type="ECO:0000256" key="33">
    <source>
        <dbReference type="ARBA" id="ARBA00048500"/>
    </source>
</evidence>
<dbReference type="AlphaFoldDB" id="A0A835CNC3"/>
<comment type="catalytic activity">
    <reaction evidence="18">
        <text>N(omega),N(omega)-dimethyl-L-arginine + pyruvate = 5-(3,3-dimethylguanidino)-2-oxopentanoate + L-alanine</text>
        <dbReference type="Rhea" id="RHEA:77303"/>
        <dbReference type="ChEBI" id="CHEBI:15361"/>
        <dbReference type="ChEBI" id="CHEBI:57972"/>
        <dbReference type="ChEBI" id="CHEBI:58326"/>
        <dbReference type="ChEBI" id="CHEBI:197301"/>
    </reaction>
</comment>
<comment type="catalytic activity">
    <reaction evidence="20">
        <text>(R)-3-amino-2-methylpropanoate + pyruvate = 2-methyl-3-oxopropanoate + L-alanine</text>
        <dbReference type="Rhea" id="RHEA:18393"/>
        <dbReference type="ChEBI" id="CHEBI:15361"/>
        <dbReference type="ChEBI" id="CHEBI:57700"/>
        <dbReference type="ChEBI" id="CHEBI:57731"/>
        <dbReference type="ChEBI" id="CHEBI:57972"/>
        <dbReference type="EC" id="2.6.1.40"/>
    </reaction>
    <physiologicalReaction direction="left-to-right" evidence="20">
        <dbReference type="Rhea" id="RHEA:18394"/>
    </physiologicalReaction>
</comment>
<comment type="catalytic activity">
    <reaction evidence="11">
        <text>glyoxylate + L-alanine = glycine + pyruvate</text>
        <dbReference type="Rhea" id="RHEA:24248"/>
        <dbReference type="ChEBI" id="CHEBI:15361"/>
        <dbReference type="ChEBI" id="CHEBI:36655"/>
        <dbReference type="ChEBI" id="CHEBI:57305"/>
        <dbReference type="ChEBI" id="CHEBI:57972"/>
        <dbReference type="EC" id="2.6.1.44"/>
    </reaction>
    <physiologicalReaction direction="left-to-right" evidence="11">
        <dbReference type="Rhea" id="RHEA:24249"/>
    </physiologicalReaction>
</comment>
<evidence type="ECO:0000256" key="8">
    <source>
        <dbReference type="ARBA" id="ARBA00022898"/>
    </source>
</evidence>
<evidence type="ECO:0000256" key="21">
    <source>
        <dbReference type="ARBA" id="ARBA00043749"/>
    </source>
</evidence>